<reference evidence="1 2" key="1">
    <citation type="journal article" date="2023" name="Plants (Basel)">
        <title>Bridging the Gap: Combining Genomics and Transcriptomics Approaches to Understand Stylosanthes scabra, an Orphan Legume from the Brazilian Caatinga.</title>
        <authorList>
            <person name="Ferreira-Neto J.R.C."/>
            <person name="da Silva M.D."/>
            <person name="Binneck E."/>
            <person name="de Melo N.F."/>
            <person name="da Silva R.H."/>
            <person name="de Melo A.L.T.M."/>
            <person name="Pandolfi V."/>
            <person name="Bustamante F.O."/>
            <person name="Brasileiro-Vidal A.C."/>
            <person name="Benko-Iseppon A.M."/>
        </authorList>
    </citation>
    <scope>NUCLEOTIDE SEQUENCE [LARGE SCALE GENOMIC DNA]</scope>
    <source>
        <tissue evidence="1">Leaves</tissue>
    </source>
</reference>
<proteinExistence type="predicted"/>
<organism evidence="1 2">
    <name type="scientific">Stylosanthes scabra</name>
    <dbReference type="NCBI Taxonomy" id="79078"/>
    <lineage>
        <taxon>Eukaryota</taxon>
        <taxon>Viridiplantae</taxon>
        <taxon>Streptophyta</taxon>
        <taxon>Embryophyta</taxon>
        <taxon>Tracheophyta</taxon>
        <taxon>Spermatophyta</taxon>
        <taxon>Magnoliopsida</taxon>
        <taxon>eudicotyledons</taxon>
        <taxon>Gunneridae</taxon>
        <taxon>Pentapetalae</taxon>
        <taxon>rosids</taxon>
        <taxon>fabids</taxon>
        <taxon>Fabales</taxon>
        <taxon>Fabaceae</taxon>
        <taxon>Papilionoideae</taxon>
        <taxon>50 kb inversion clade</taxon>
        <taxon>dalbergioids sensu lato</taxon>
        <taxon>Dalbergieae</taxon>
        <taxon>Pterocarpus clade</taxon>
        <taxon>Stylosanthes</taxon>
    </lineage>
</organism>
<dbReference type="Proteomes" id="UP001341840">
    <property type="component" value="Unassembled WGS sequence"/>
</dbReference>
<sequence>MEDLSMFQRPRTVAMEYEKPGTYGTLLIYPLNRLVECGFVGNTAVNPLVSIICRCQAFARESESLMSNNTRRIQLSCGNYCEQLARTVVSSRLSVPLKFRGDGGFVPPIVRTVAWSRSQDDENGLSEDGDT</sequence>
<evidence type="ECO:0000313" key="2">
    <source>
        <dbReference type="Proteomes" id="UP001341840"/>
    </source>
</evidence>
<protein>
    <submittedName>
        <fullName evidence="1">Uncharacterized protein</fullName>
    </submittedName>
</protein>
<keyword evidence="2" id="KW-1185">Reference proteome</keyword>
<name>A0ABU6VRA0_9FABA</name>
<accession>A0ABU6VRA0</accession>
<gene>
    <name evidence="1" type="ORF">PIB30_073438</name>
</gene>
<comment type="caution">
    <text evidence="1">The sequence shown here is derived from an EMBL/GenBank/DDBJ whole genome shotgun (WGS) entry which is preliminary data.</text>
</comment>
<evidence type="ECO:0000313" key="1">
    <source>
        <dbReference type="EMBL" id="MED6174920.1"/>
    </source>
</evidence>
<dbReference type="EMBL" id="JASCZI010151926">
    <property type="protein sequence ID" value="MED6174920.1"/>
    <property type="molecule type" value="Genomic_DNA"/>
</dbReference>